<organism evidence="1 2">
    <name type="scientific">Mycobacterium nebraskense</name>
    <dbReference type="NCBI Taxonomy" id="244292"/>
    <lineage>
        <taxon>Bacteria</taxon>
        <taxon>Bacillati</taxon>
        <taxon>Actinomycetota</taxon>
        <taxon>Actinomycetes</taxon>
        <taxon>Mycobacteriales</taxon>
        <taxon>Mycobacteriaceae</taxon>
        <taxon>Mycobacterium</taxon>
    </lineage>
</organism>
<protein>
    <submittedName>
        <fullName evidence="1">Uncharacterized protein</fullName>
    </submittedName>
</protein>
<dbReference type="OrthoDB" id="4734670at2"/>
<dbReference type="RefSeq" id="WP_046185586.1">
    <property type="nucleotide sequence ID" value="NZ_JACKSS010000146.1"/>
</dbReference>
<evidence type="ECO:0000313" key="2">
    <source>
        <dbReference type="Proteomes" id="UP000193781"/>
    </source>
</evidence>
<gene>
    <name evidence="1" type="ORF">AWC17_00095</name>
</gene>
<name>A0A0F5N7K7_9MYCO</name>
<reference evidence="1 2" key="1">
    <citation type="submission" date="2016-01" db="EMBL/GenBank/DDBJ databases">
        <title>The new phylogeny of the genus Mycobacterium.</title>
        <authorList>
            <person name="Tarcisio F."/>
            <person name="Conor M."/>
            <person name="Antonella G."/>
            <person name="Elisabetta G."/>
            <person name="Giulia F.S."/>
            <person name="Sara T."/>
            <person name="Anna F."/>
            <person name="Clotilde B."/>
            <person name="Roberto B."/>
            <person name="Veronica D.S."/>
            <person name="Fabio R."/>
            <person name="Monica P."/>
            <person name="Olivier J."/>
            <person name="Enrico T."/>
            <person name="Nicola S."/>
        </authorList>
    </citation>
    <scope>NUCLEOTIDE SEQUENCE [LARGE SCALE GENOMIC DNA]</scope>
    <source>
        <strain evidence="1 2">DSM 44803</strain>
    </source>
</reference>
<dbReference type="Proteomes" id="UP000193781">
    <property type="component" value="Unassembled WGS sequence"/>
</dbReference>
<accession>A0A0F5N7K7</accession>
<dbReference type="EMBL" id="LQPH01000124">
    <property type="protein sequence ID" value="ORW21938.1"/>
    <property type="molecule type" value="Genomic_DNA"/>
</dbReference>
<evidence type="ECO:0000313" key="1">
    <source>
        <dbReference type="EMBL" id="ORW21938.1"/>
    </source>
</evidence>
<comment type="caution">
    <text evidence="1">The sequence shown here is derived from an EMBL/GenBank/DDBJ whole genome shotgun (WGS) entry which is preliminary data.</text>
</comment>
<sequence length="70" mass="8655">MNFVEWLRTPHYLRTRLMMERQPIRNLEIETVFLEVSHRDALLRFPVMFMLLPKRSRSSRDRTPRPDQDK</sequence>
<proteinExistence type="predicted"/>
<keyword evidence="2" id="KW-1185">Reference proteome</keyword>
<dbReference type="AlphaFoldDB" id="A0A0F5N7K7"/>